<evidence type="ECO:0000313" key="2">
    <source>
        <dbReference type="EMBL" id="GGD81078.1"/>
    </source>
</evidence>
<dbReference type="InterPro" id="IPR038725">
    <property type="entry name" value="YdaG_split_barrel_FMN-bd"/>
</dbReference>
<dbReference type="Gene3D" id="2.30.110.10">
    <property type="entry name" value="Electron Transport, Fmn-binding Protein, Chain A"/>
    <property type="match status" value="1"/>
</dbReference>
<comment type="caution">
    <text evidence="2">The sequence shown here is derived from an EMBL/GenBank/DDBJ whole genome shotgun (WGS) entry which is preliminary data.</text>
</comment>
<dbReference type="SUPFAM" id="SSF50475">
    <property type="entry name" value="FMN-binding split barrel"/>
    <property type="match status" value="1"/>
</dbReference>
<dbReference type="Proteomes" id="UP000609064">
    <property type="component" value="Unassembled WGS sequence"/>
</dbReference>
<sequence length="163" mass="18481">MENQEFKEIAQIIDSVKFGMLSTLGKGNKIHSRPMTTSQIEDNGYIWFFTSIETDLVKEISLKDSIQLSYAEPTDNVYISINGDAEIINNKAKKEELWTPLAKAWFPKGVDDPNLVLVKIKVNEAEVWDSGSNRILSLAKIVKAIFNSERFEADDDSHKVIKM</sequence>
<gene>
    <name evidence="2" type="ORF">GCM10011514_51460</name>
</gene>
<dbReference type="RefSeq" id="WP_188770972.1">
    <property type="nucleotide sequence ID" value="NZ_BMKK01000017.1"/>
</dbReference>
<protein>
    <submittedName>
        <fullName evidence="2">General stress protein</fullName>
    </submittedName>
</protein>
<dbReference type="InterPro" id="IPR052917">
    <property type="entry name" value="Stress-Dev_Protein"/>
</dbReference>
<dbReference type="InterPro" id="IPR012349">
    <property type="entry name" value="Split_barrel_FMN-bd"/>
</dbReference>
<proteinExistence type="predicted"/>
<evidence type="ECO:0000259" key="1">
    <source>
        <dbReference type="Pfam" id="PF16242"/>
    </source>
</evidence>
<dbReference type="PANTHER" id="PTHR34818">
    <property type="entry name" value="PROTEIN BLI-3"/>
    <property type="match status" value="1"/>
</dbReference>
<reference evidence="2" key="2">
    <citation type="submission" date="2020-09" db="EMBL/GenBank/DDBJ databases">
        <authorList>
            <person name="Sun Q."/>
            <person name="Zhou Y."/>
        </authorList>
    </citation>
    <scope>NUCLEOTIDE SEQUENCE</scope>
    <source>
        <strain evidence="2">CGMCC 1.15958</strain>
    </source>
</reference>
<dbReference type="Pfam" id="PF16242">
    <property type="entry name" value="Pyrid_ox_like"/>
    <property type="match status" value="1"/>
</dbReference>
<keyword evidence="3" id="KW-1185">Reference proteome</keyword>
<dbReference type="AlphaFoldDB" id="A0A916Z9C3"/>
<accession>A0A916Z9C3</accession>
<reference evidence="2" key="1">
    <citation type="journal article" date="2014" name="Int. J. Syst. Evol. Microbiol.">
        <title>Complete genome sequence of Corynebacterium casei LMG S-19264T (=DSM 44701T), isolated from a smear-ripened cheese.</title>
        <authorList>
            <consortium name="US DOE Joint Genome Institute (JGI-PGF)"/>
            <person name="Walter F."/>
            <person name="Albersmeier A."/>
            <person name="Kalinowski J."/>
            <person name="Ruckert C."/>
        </authorList>
    </citation>
    <scope>NUCLEOTIDE SEQUENCE</scope>
    <source>
        <strain evidence="2">CGMCC 1.15958</strain>
    </source>
</reference>
<name>A0A916Z9C3_9BACT</name>
<organism evidence="2 3">
    <name type="scientific">Emticicia aquatilis</name>
    <dbReference type="NCBI Taxonomy" id="1537369"/>
    <lineage>
        <taxon>Bacteria</taxon>
        <taxon>Pseudomonadati</taxon>
        <taxon>Bacteroidota</taxon>
        <taxon>Cytophagia</taxon>
        <taxon>Cytophagales</taxon>
        <taxon>Leadbetterellaceae</taxon>
        <taxon>Emticicia</taxon>
    </lineage>
</organism>
<dbReference type="EMBL" id="BMKK01000017">
    <property type="protein sequence ID" value="GGD81078.1"/>
    <property type="molecule type" value="Genomic_DNA"/>
</dbReference>
<feature type="domain" description="General stress protein FMN-binding split barrel" evidence="1">
    <location>
        <begin position="5"/>
        <end position="150"/>
    </location>
</feature>
<dbReference type="PANTHER" id="PTHR34818:SF1">
    <property type="entry name" value="PROTEIN BLI-3"/>
    <property type="match status" value="1"/>
</dbReference>
<evidence type="ECO:0000313" key="3">
    <source>
        <dbReference type="Proteomes" id="UP000609064"/>
    </source>
</evidence>